<reference evidence="10" key="1">
    <citation type="submission" date="2018-09" db="EMBL/GenBank/DDBJ databases">
        <authorList>
            <person name="Zhu H."/>
        </authorList>
    </citation>
    <scope>NUCLEOTIDE SEQUENCE [LARGE SCALE GENOMIC DNA]</scope>
    <source>
        <strain evidence="10">K1S02-23</strain>
    </source>
</reference>
<dbReference type="InterPro" id="IPR002323">
    <property type="entry name" value="Cyt_CIE"/>
</dbReference>
<dbReference type="InterPro" id="IPR009056">
    <property type="entry name" value="Cyt_c-like_dom"/>
</dbReference>
<gene>
    <name evidence="9" type="ORF">D3878_16800</name>
</gene>
<keyword evidence="7" id="KW-0732">Signal</keyword>
<keyword evidence="1" id="KW-0813">Transport</keyword>
<feature type="chain" id="PRO_5017325198" evidence="7">
    <location>
        <begin position="22"/>
        <end position="117"/>
    </location>
</feature>
<organism evidence="9 10">
    <name type="scientific">Noviherbaspirillum sedimenti</name>
    <dbReference type="NCBI Taxonomy" id="2320865"/>
    <lineage>
        <taxon>Bacteria</taxon>
        <taxon>Pseudomonadati</taxon>
        <taxon>Pseudomonadota</taxon>
        <taxon>Betaproteobacteria</taxon>
        <taxon>Burkholderiales</taxon>
        <taxon>Oxalobacteraceae</taxon>
        <taxon>Noviherbaspirillum</taxon>
    </lineage>
</organism>
<keyword evidence="2 6" id="KW-0349">Heme</keyword>
<dbReference type="OrthoDB" id="9814708at2"/>
<dbReference type="Proteomes" id="UP000266327">
    <property type="component" value="Unassembled WGS sequence"/>
</dbReference>
<dbReference type="PROSITE" id="PS51007">
    <property type="entry name" value="CYTC"/>
    <property type="match status" value="1"/>
</dbReference>
<dbReference type="GO" id="GO:0005506">
    <property type="term" value="F:iron ion binding"/>
    <property type="evidence" value="ECO:0007669"/>
    <property type="project" value="InterPro"/>
</dbReference>
<keyword evidence="10" id="KW-1185">Reference proteome</keyword>
<dbReference type="AlphaFoldDB" id="A0A3A3G8Y7"/>
<evidence type="ECO:0000256" key="2">
    <source>
        <dbReference type="ARBA" id="ARBA00022617"/>
    </source>
</evidence>
<evidence type="ECO:0000313" key="10">
    <source>
        <dbReference type="Proteomes" id="UP000266327"/>
    </source>
</evidence>
<dbReference type="Pfam" id="PF13442">
    <property type="entry name" value="Cytochrome_CBB3"/>
    <property type="match status" value="1"/>
</dbReference>
<evidence type="ECO:0000256" key="3">
    <source>
        <dbReference type="ARBA" id="ARBA00022723"/>
    </source>
</evidence>
<dbReference type="SUPFAM" id="SSF46626">
    <property type="entry name" value="Cytochrome c"/>
    <property type="match status" value="1"/>
</dbReference>
<evidence type="ECO:0000313" key="9">
    <source>
        <dbReference type="EMBL" id="RJG03032.1"/>
    </source>
</evidence>
<dbReference type="GO" id="GO:0009055">
    <property type="term" value="F:electron transfer activity"/>
    <property type="evidence" value="ECO:0007669"/>
    <property type="project" value="InterPro"/>
</dbReference>
<evidence type="ECO:0000256" key="4">
    <source>
        <dbReference type="ARBA" id="ARBA00022982"/>
    </source>
</evidence>
<dbReference type="PRINTS" id="PR00607">
    <property type="entry name" value="CYTCHROMECIE"/>
</dbReference>
<keyword evidence="5 6" id="KW-0408">Iron</keyword>
<feature type="signal peptide" evidence="7">
    <location>
        <begin position="1"/>
        <end position="21"/>
    </location>
</feature>
<protein>
    <submittedName>
        <fullName evidence="9">Cytochrome c5 family protein</fullName>
    </submittedName>
</protein>
<feature type="domain" description="Cytochrome c" evidence="8">
    <location>
        <begin position="31"/>
        <end position="116"/>
    </location>
</feature>
<evidence type="ECO:0000256" key="1">
    <source>
        <dbReference type="ARBA" id="ARBA00022448"/>
    </source>
</evidence>
<evidence type="ECO:0000256" key="7">
    <source>
        <dbReference type="SAM" id="SignalP"/>
    </source>
</evidence>
<evidence type="ECO:0000259" key="8">
    <source>
        <dbReference type="PROSITE" id="PS51007"/>
    </source>
</evidence>
<keyword evidence="3 6" id="KW-0479">Metal-binding</keyword>
<dbReference type="PANTHER" id="PTHR40942:SF4">
    <property type="entry name" value="CYTOCHROME C5"/>
    <property type="match status" value="1"/>
</dbReference>
<evidence type="ECO:0000256" key="6">
    <source>
        <dbReference type="PROSITE-ProRule" id="PRU00433"/>
    </source>
</evidence>
<name>A0A3A3G8Y7_9BURK</name>
<accession>A0A3A3G8Y7</accession>
<dbReference type="InterPro" id="IPR036909">
    <property type="entry name" value="Cyt_c-like_dom_sf"/>
</dbReference>
<comment type="caution">
    <text evidence="9">The sequence shown here is derived from an EMBL/GenBank/DDBJ whole genome shotgun (WGS) entry which is preliminary data.</text>
</comment>
<dbReference type="GO" id="GO:0020037">
    <property type="term" value="F:heme binding"/>
    <property type="evidence" value="ECO:0007669"/>
    <property type="project" value="InterPro"/>
</dbReference>
<dbReference type="RefSeq" id="WP_119786531.1">
    <property type="nucleotide sequence ID" value="NZ_QYUQ01000002.1"/>
</dbReference>
<dbReference type="EMBL" id="QYUQ01000002">
    <property type="protein sequence ID" value="RJG03032.1"/>
    <property type="molecule type" value="Genomic_DNA"/>
</dbReference>
<dbReference type="PANTHER" id="PTHR40942">
    <property type="match status" value="1"/>
</dbReference>
<sequence>MKAALWIVLAGAALLAKPAAADARFPNFADPHLVKGREVWLGTCKACHATGVADAPPVHDRNAWRPRLAKGKEVLYRHALKGFFGPQSTMMPPRGGNDKLSDEEVKAAVDYMIAIVK</sequence>
<dbReference type="Gene3D" id="1.10.760.10">
    <property type="entry name" value="Cytochrome c-like domain"/>
    <property type="match status" value="1"/>
</dbReference>
<proteinExistence type="predicted"/>
<evidence type="ECO:0000256" key="5">
    <source>
        <dbReference type="ARBA" id="ARBA00023004"/>
    </source>
</evidence>
<keyword evidence="4" id="KW-0249">Electron transport</keyword>